<evidence type="ECO:0000313" key="1">
    <source>
        <dbReference type="EMBL" id="KAB5543923.1"/>
    </source>
</evidence>
<comment type="caution">
    <text evidence="1">The sequence shown here is derived from an EMBL/GenBank/DDBJ whole genome shotgun (WGS) entry which is preliminary data.</text>
</comment>
<dbReference type="Proteomes" id="UP000326939">
    <property type="component" value="Chromosome 8"/>
</dbReference>
<reference evidence="2" key="1">
    <citation type="journal article" date="2019" name="Gigascience">
        <title>De novo genome assembly of the endangered Acer yangbiense, a plant species with extremely small populations endemic to Yunnan Province, China.</title>
        <authorList>
            <person name="Yang J."/>
            <person name="Wariss H.M."/>
            <person name="Tao L."/>
            <person name="Zhang R."/>
            <person name="Yun Q."/>
            <person name="Hollingsworth P."/>
            <person name="Dao Z."/>
            <person name="Luo G."/>
            <person name="Guo H."/>
            <person name="Ma Y."/>
            <person name="Sun W."/>
        </authorList>
    </citation>
    <scope>NUCLEOTIDE SEQUENCE [LARGE SCALE GENOMIC DNA]</scope>
    <source>
        <strain evidence="2">cv. br00</strain>
    </source>
</reference>
<sequence length="147" mass="17025">MWIRYSHASQTAELTVTDTRDLKIKLEDDSGGLPFHIMRVNKAFKVPSFNCGCQISLGMSISRRSIQLFCSDLMGRIMKSIMEMRLEMNWIRCTRAVPFTSYLQRMRATPLNFCYLCIAKSERCAQQLMKERAGVHGDQVSKWKFEA</sequence>
<accession>A0A5N5LMI6</accession>
<name>A0A5N5LMI6_9ROSI</name>
<keyword evidence="2" id="KW-1185">Reference proteome</keyword>
<proteinExistence type="predicted"/>
<gene>
    <name evidence="1" type="ORF">DKX38_012035</name>
</gene>
<dbReference type="AlphaFoldDB" id="A0A5N5LMI6"/>
<dbReference type="EMBL" id="VDCV01000008">
    <property type="protein sequence ID" value="KAB5543923.1"/>
    <property type="molecule type" value="Genomic_DNA"/>
</dbReference>
<evidence type="ECO:0000313" key="2">
    <source>
        <dbReference type="Proteomes" id="UP000326939"/>
    </source>
</evidence>
<protein>
    <submittedName>
        <fullName evidence="1">Uncharacterized protein</fullName>
    </submittedName>
</protein>
<organism evidence="1 2">
    <name type="scientific">Salix brachista</name>
    <dbReference type="NCBI Taxonomy" id="2182728"/>
    <lineage>
        <taxon>Eukaryota</taxon>
        <taxon>Viridiplantae</taxon>
        <taxon>Streptophyta</taxon>
        <taxon>Embryophyta</taxon>
        <taxon>Tracheophyta</taxon>
        <taxon>Spermatophyta</taxon>
        <taxon>Magnoliopsida</taxon>
        <taxon>eudicotyledons</taxon>
        <taxon>Gunneridae</taxon>
        <taxon>Pentapetalae</taxon>
        <taxon>rosids</taxon>
        <taxon>fabids</taxon>
        <taxon>Malpighiales</taxon>
        <taxon>Salicaceae</taxon>
        <taxon>Saliceae</taxon>
        <taxon>Salix</taxon>
    </lineage>
</organism>